<dbReference type="Pfam" id="PF00072">
    <property type="entry name" value="Response_reg"/>
    <property type="match status" value="2"/>
</dbReference>
<dbReference type="SMART" id="SM00388">
    <property type="entry name" value="HisKA"/>
    <property type="match status" value="1"/>
</dbReference>
<keyword evidence="3 4" id="KW-0597">Phosphoprotein</keyword>
<dbReference type="Pfam" id="PF08448">
    <property type="entry name" value="PAS_4"/>
    <property type="match status" value="1"/>
</dbReference>
<dbReference type="PROSITE" id="PS50110">
    <property type="entry name" value="RESPONSE_REGULATORY"/>
    <property type="match status" value="2"/>
</dbReference>
<dbReference type="SUPFAM" id="SSF55785">
    <property type="entry name" value="PYP-like sensor domain (PAS domain)"/>
    <property type="match status" value="1"/>
</dbReference>
<evidence type="ECO:0000259" key="5">
    <source>
        <dbReference type="PROSITE" id="PS50109"/>
    </source>
</evidence>
<dbReference type="Pfam" id="PF02518">
    <property type="entry name" value="HATPase_c"/>
    <property type="match status" value="1"/>
</dbReference>
<dbReference type="InterPro" id="IPR003661">
    <property type="entry name" value="HisK_dim/P_dom"/>
</dbReference>
<comment type="caution">
    <text evidence="7">The sequence shown here is derived from an EMBL/GenBank/DDBJ whole genome shotgun (WGS) entry which is preliminary data.</text>
</comment>
<feature type="domain" description="Histidine kinase" evidence="5">
    <location>
        <begin position="282"/>
        <end position="502"/>
    </location>
</feature>
<dbReference type="PANTHER" id="PTHR43065:SF42">
    <property type="entry name" value="TWO-COMPONENT SENSOR PPRA"/>
    <property type="match status" value="1"/>
</dbReference>
<evidence type="ECO:0000256" key="4">
    <source>
        <dbReference type="PROSITE-ProRule" id="PRU00169"/>
    </source>
</evidence>
<reference evidence="7 8" key="1">
    <citation type="submission" date="2020-08" db="EMBL/GenBank/DDBJ databases">
        <title>A Genomic Blueprint of the Chicken Gut Microbiome.</title>
        <authorList>
            <person name="Gilroy R."/>
            <person name="Ravi A."/>
            <person name="Getino M."/>
            <person name="Pursley I."/>
            <person name="Horton D.L."/>
            <person name="Alikhan N.-F."/>
            <person name="Baker D."/>
            <person name="Gharbi K."/>
            <person name="Hall N."/>
            <person name="Watson M."/>
            <person name="Adriaenssens E.M."/>
            <person name="Foster-Nyarko E."/>
            <person name="Jarju S."/>
            <person name="Secka A."/>
            <person name="Antonio M."/>
            <person name="Oren A."/>
            <person name="Chaudhuri R."/>
            <person name="La Ragione R.M."/>
            <person name="Hildebrand F."/>
            <person name="Pallen M.J."/>
        </authorList>
    </citation>
    <scope>NUCLEOTIDE SEQUENCE [LARGE SCALE GENOMIC DNA]</scope>
    <source>
        <strain evidence="7 8">Sa5BUN4</strain>
    </source>
</reference>
<dbReference type="Pfam" id="PF00512">
    <property type="entry name" value="HisKA"/>
    <property type="match status" value="1"/>
</dbReference>
<dbReference type="InterPro" id="IPR035965">
    <property type="entry name" value="PAS-like_dom_sf"/>
</dbReference>
<dbReference type="InterPro" id="IPR005467">
    <property type="entry name" value="His_kinase_dom"/>
</dbReference>
<dbReference type="Gene3D" id="3.40.50.2300">
    <property type="match status" value="2"/>
</dbReference>
<dbReference type="PRINTS" id="PR00344">
    <property type="entry name" value="BCTRLSENSOR"/>
</dbReference>
<dbReference type="PROSITE" id="PS50109">
    <property type="entry name" value="HIS_KIN"/>
    <property type="match status" value="1"/>
</dbReference>
<dbReference type="Gene3D" id="3.30.565.10">
    <property type="entry name" value="Histidine kinase-like ATPase, C-terminal domain"/>
    <property type="match status" value="1"/>
</dbReference>
<dbReference type="InterPro" id="IPR036097">
    <property type="entry name" value="HisK_dim/P_sf"/>
</dbReference>
<protein>
    <recommendedName>
        <fullName evidence="2">histidine kinase</fullName>
        <ecNumber evidence="2">2.7.13.3</ecNumber>
    </recommendedName>
</protein>
<dbReference type="InterPro" id="IPR011006">
    <property type="entry name" value="CheY-like_superfamily"/>
</dbReference>
<dbReference type="Proteomes" id="UP000636938">
    <property type="component" value="Unassembled WGS sequence"/>
</dbReference>
<evidence type="ECO:0000313" key="7">
    <source>
        <dbReference type="EMBL" id="MBD7952862.1"/>
    </source>
</evidence>
<feature type="domain" description="Response regulatory" evidence="6">
    <location>
        <begin position="522"/>
        <end position="637"/>
    </location>
</feature>
<dbReference type="InterPro" id="IPR036890">
    <property type="entry name" value="HATPase_C_sf"/>
</dbReference>
<evidence type="ECO:0000256" key="1">
    <source>
        <dbReference type="ARBA" id="ARBA00000085"/>
    </source>
</evidence>
<keyword evidence="8" id="KW-1185">Reference proteome</keyword>
<dbReference type="GO" id="GO:0000155">
    <property type="term" value="F:phosphorelay sensor kinase activity"/>
    <property type="evidence" value="ECO:0007669"/>
    <property type="project" value="InterPro"/>
</dbReference>
<dbReference type="SMART" id="SM00448">
    <property type="entry name" value="REC"/>
    <property type="match status" value="2"/>
</dbReference>
<dbReference type="InterPro" id="IPR013656">
    <property type="entry name" value="PAS_4"/>
</dbReference>
<evidence type="ECO:0000256" key="2">
    <source>
        <dbReference type="ARBA" id="ARBA00012438"/>
    </source>
</evidence>
<sequence>MPHRDRILIVDDNVATRYAVRRVLEHHGFRVDEAGMGQDGLDAVAVNDFAALVLDVNLPDMSGFDVVRELRAQPRTALLPVVHVSAASISTGDMITGLDAGADGYLTHPVDPEVLLATLRSLLRARRAEDALREAEARFGEIFRQINAPIAVLNADLSVRDANDAFARLLGTGISGGSPLDRLGGAGDFIDGLRGALQRRERWQGTVALPNPGGTPRMTQWRLTPYQQPDQGLVVVEDITAHHERDREQRRELAYQISERERTEAELLQAQKMDALGQLTGGIAHDFNNLLTTIISGLDMIELAADSGKLERLGRYIDAASSSATRAAALTQRMLAFARKQPLDPQPFDVAQRVHSLEDLLRRTIGENIELEFELGDEPLVALADPNQFESVVLNLVINARDALGGNGLIRIRGERTTVEGDYSLAAGDYISVKVMDNGSGIEAHLLKKVFEPFFTTKPQGEGTGLGLSMTYGFARQSGGVARISSEPGVGTEVELLLPLGDAAKIEVAGERGETPVGRFERILVVDDTDSVRQMVQDMLREAGYEVIAVADARQALRELRDDEGIALLLSDVGLPGMNGRELADAARELRPRLPVLFITGYTERAAVRNEFLGPGMGLLPKPFNLSELLRAVSFALR</sequence>
<dbReference type="SUPFAM" id="SSF47384">
    <property type="entry name" value="Homodimeric domain of signal transducing histidine kinase"/>
    <property type="match status" value="1"/>
</dbReference>
<comment type="catalytic activity">
    <reaction evidence="1">
        <text>ATP + protein L-histidine = ADP + protein N-phospho-L-histidine.</text>
        <dbReference type="EC" id="2.7.13.3"/>
    </reaction>
</comment>
<organism evidence="7 8">
    <name type="scientific">Stenotrophomonas lacuserhaii</name>
    <dbReference type="NCBI Taxonomy" id="2760084"/>
    <lineage>
        <taxon>Bacteria</taxon>
        <taxon>Pseudomonadati</taxon>
        <taxon>Pseudomonadota</taxon>
        <taxon>Gammaproteobacteria</taxon>
        <taxon>Lysobacterales</taxon>
        <taxon>Lysobacteraceae</taxon>
        <taxon>Stenotrophomonas</taxon>
    </lineage>
</organism>
<dbReference type="InterPro" id="IPR004358">
    <property type="entry name" value="Sig_transdc_His_kin-like_C"/>
</dbReference>
<dbReference type="SUPFAM" id="SSF55874">
    <property type="entry name" value="ATPase domain of HSP90 chaperone/DNA topoisomerase II/histidine kinase"/>
    <property type="match status" value="1"/>
</dbReference>
<dbReference type="EMBL" id="JACSQS010000001">
    <property type="protein sequence ID" value="MBD7952862.1"/>
    <property type="molecule type" value="Genomic_DNA"/>
</dbReference>
<dbReference type="SUPFAM" id="SSF52172">
    <property type="entry name" value="CheY-like"/>
    <property type="match status" value="2"/>
</dbReference>
<evidence type="ECO:0000259" key="6">
    <source>
        <dbReference type="PROSITE" id="PS50110"/>
    </source>
</evidence>
<dbReference type="RefSeq" id="WP_191768438.1">
    <property type="nucleotide sequence ID" value="NZ_JACSQS010000001.1"/>
</dbReference>
<proteinExistence type="predicted"/>
<dbReference type="Gene3D" id="1.10.287.130">
    <property type="match status" value="1"/>
</dbReference>
<evidence type="ECO:0000256" key="3">
    <source>
        <dbReference type="ARBA" id="ARBA00022553"/>
    </source>
</evidence>
<dbReference type="InterPro" id="IPR003594">
    <property type="entry name" value="HATPase_dom"/>
</dbReference>
<feature type="domain" description="Response regulatory" evidence="6">
    <location>
        <begin position="6"/>
        <end position="123"/>
    </location>
</feature>
<dbReference type="Gene3D" id="3.30.450.20">
    <property type="entry name" value="PAS domain"/>
    <property type="match status" value="1"/>
</dbReference>
<gene>
    <name evidence="7" type="ORF">H9654_01485</name>
</gene>
<dbReference type="AlphaFoldDB" id="A0A8X8FPI3"/>
<name>A0A8X8FPI3_9GAMM</name>
<feature type="modified residue" description="4-aspartylphosphate" evidence="4">
    <location>
        <position position="55"/>
    </location>
</feature>
<evidence type="ECO:0000313" key="8">
    <source>
        <dbReference type="Proteomes" id="UP000636938"/>
    </source>
</evidence>
<accession>A0A8X8FPI3</accession>
<dbReference type="InterPro" id="IPR001789">
    <property type="entry name" value="Sig_transdc_resp-reg_receiver"/>
</dbReference>
<feature type="modified residue" description="4-aspartylphosphate" evidence="4">
    <location>
        <position position="572"/>
    </location>
</feature>
<dbReference type="EC" id="2.7.13.3" evidence="2"/>
<dbReference type="SMART" id="SM00387">
    <property type="entry name" value="HATPase_c"/>
    <property type="match status" value="1"/>
</dbReference>
<dbReference type="PANTHER" id="PTHR43065">
    <property type="entry name" value="SENSOR HISTIDINE KINASE"/>
    <property type="match status" value="1"/>
</dbReference>